<comment type="caution">
    <text evidence="14">The sequence shown here is derived from an EMBL/GenBank/DDBJ whole genome shotgun (WGS) entry which is preliminary data.</text>
</comment>
<evidence type="ECO:0000256" key="9">
    <source>
        <dbReference type="ARBA" id="ARBA00022801"/>
    </source>
</evidence>
<dbReference type="GO" id="GO:0046872">
    <property type="term" value="F:metal ion binding"/>
    <property type="evidence" value="ECO:0007669"/>
    <property type="project" value="UniProtKB-KW"/>
</dbReference>
<dbReference type="InterPro" id="IPR026103">
    <property type="entry name" value="HARBI1_animal"/>
</dbReference>
<keyword evidence="9" id="KW-0378">Hydrolase</keyword>
<dbReference type="AlphaFoldDB" id="A0AAD5Q166"/>
<comment type="similarity">
    <text evidence="4">Belongs to the HARBI1 family.</text>
</comment>
<dbReference type="Proteomes" id="UP001209570">
    <property type="component" value="Unassembled WGS sequence"/>
</dbReference>
<dbReference type="PRINTS" id="PR02086">
    <property type="entry name" value="PUTNUCHARBI1"/>
</dbReference>
<evidence type="ECO:0000256" key="10">
    <source>
        <dbReference type="ARBA" id="ARBA00023242"/>
    </source>
</evidence>
<evidence type="ECO:0000259" key="13">
    <source>
        <dbReference type="Pfam" id="PF13359"/>
    </source>
</evidence>
<evidence type="ECO:0000256" key="5">
    <source>
        <dbReference type="ARBA" id="ARBA00015519"/>
    </source>
</evidence>
<name>A0AAD5Q166_PYTIN</name>
<dbReference type="InterPro" id="IPR027806">
    <property type="entry name" value="HARBI1_dom"/>
</dbReference>
<protein>
    <recommendedName>
        <fullName evidence="5">Putative nuclease HARBI1</fullName>
    </recommendedName>
    <alternativeName>
        <fullName evidence="11">Harbinger transposase-derived nuclease</fullName>
    </alternativeName>
</protein>
<evidence type="ECO:0000256" key="4">
    <source>
        <dbReference type="ARBA" id="ARBA00006958"/>
    </source>
</evidence>
<evidence type="ECO:0000256" key="7">
    <source>
        <dbReference type="ARBA" id="ARBA00022722"/>
    </source>
</evidence>
<evidence type="ECO:0000256" key="2">
    <source>
        <dbReference type="ARBA" id="ARBA00004123"/>
    </source>
</evidence>
<sequence>MPPTERKKLRGAVARLVFQHALLEDDGISDALEDTEELLDLQAGIESFRYLNPRRNCIREPPLEVFSMVDAEFYQAVRVTKRTFRMIHGLIENDRVFVNRSNCQQRSVSLQLAVALEWFGSFGNANSVGRIARTYKIGAGTVTTYVRRVQKALLRHYNRFVSWPNAHRRAVSSAYHRERYGLAGAVGFVDGTHVLLDQKPHIDGSLHFNRKSRYSINVQIVCDEDKRIMLAFTGWPGSCHDSTVFSKAPIWSEPERYFSGDQYLVGDTGYALSPRIIVPYKQPAASKPENTSFNETLSSARVVNENCIGLLKNRWMSLKGVRTQIKVASDFKVVNNQVLTCVLLHNMALVAEDTWFDEVNWDDEDEDELEDTTGEAQQAVLPRAGYGRREQIKAAMLR</sequence>
<evidence type="ECO:0000256" key="12">
    <source>
        <dbReference type="ARBA" id="ARBA00045850"/>
    </source>
</evidence>
<dbReference type="GO" id="GO:0016787">
    <property type="term" value="F:hydrolase activity"/>
    <property type="evidence" value="ECO:0007669"/>
    <property type="project" value="UniProtKB-KW"/>
</dbReference>
<dbReference type="EMBL" id="JAKCXM010001279">
    <property type="protein sequence ID" value="KAJ0391143.1"/>
    <property type="molecule type" value="Genomic_DNA"/>
</dbReference>
<keyword evidence="8" id="KW-0479">Metal-binding</keyword>
<gene>
    <name evidence="14" type="ORF">P43SY_011015</name>
</gene>
<evidence type="ECO:0000256" key="8">
    <source>
        <dbReference type="ARBA" id="ARBA00022723"/>
    </source>
</evidence>
<dbReference type="GO" id="GO:0005737">
    <property type="term" value="C:cytoplasm"/>
    <property type="evidence" value="ECO:0007669"/>
    <property type="project" value="UniProtKB-SubCell"/>
</dbReference>
<dbReference type="GO" id="GO:0004518">
    <property type="term" value="F:nuclease activity"/>
    <property type="evidence" value="ECO:0007669"/>
    <property type="project" value="UniProtKB-KW"/>
</dbReference>
<keyword evidence="10" id="KW-0539">Nucleus</keyword>
<dbReference type="Pfam" id="PF13359">
    <property type="entry name" value="DDE_Tnp_4"/>
    <property type="match status" value="1"/>
</dbReference>
<comment type="cofactor">
    <cofactor evidence="1">
        <name>a divalent metal cation</name>
        <dbReference type="ChEBI" id="CHEBI:60240"/>
    </cofactor>
</comment>
<evidence type="ECO:0000256" key="6">
    <source>
        <dbReference type="ARBA" id="ARBA00022490"/>
    </source>
</evidence>
<dbReference type="InterPro" id="IPR045249">
    <property type="entry name" value="HARBI1-like"/>
</dbReference>
<evidence type="ECO:0000313" key="14">
    <source>
        <dbReference type="EMBL" id="KAJ0391143.1"/>
    </source>
</evidence>
<evidence type="ECO:0000256" key="3">
    <source>
        <dbReference type="ARBA" id="ARBA00004496"/>
    </source>
</evidence>
<proteinExistence type="inferred from homology"/>
<evidence type="ECO:0000313" key="15">
    <source>
        <dbReference type="Proteomes" id="UP001209570"/>
    </source>
</evidence>
<dbReference type="PANTHER" id="PTHR22930">
    <property type="match status" value="1"/>
</dbReference>
<comment type="function">
    <text evidence="12">Transposase-derived protein that may have nuclease activity. Does not have transposase activity.</text>
</comment>
<keyword evidence="15" id="KW-1185">Reference proteome</keyword>
<keyword evidence="7" id="KW-0540">Nuclease</keyword>
<reference evidence="14" key="1">
    <citation type="submission" date="2021-12" db="EMBL/GenBank/DDBJ databases">
        <title>Prjna785345.</title>
        <authorList>
            <person name="Rujirawat T."/>
            <person name="Krajaejun T."/>
        </authorList>
    </citation>
    <scope>NUCLEOTIDE SEQUENCE</scope>
    <source>
        <strain evidence="14">Pi057C3</strain>
    </source>
</reference>
<evidence type="ECO:0000256" key="11">
    <source>
        <dbReference type="ARBA" id="ARBA00030126"/>
    </source>
</evidence>
<keyword evidence="6" id="KW-0963">Cytoplasm</keyword>
<dbReference type="GO" id="GO:0005634">
    <property type="term" value="C:nucleus"/>
    <property type="evidence" value="ECO:0007669"/>
    <property type="project" value="UniProtKB-SubCell"/>
</dbReference>
<dbReference type="PANTHER" id="PTHR22930:SF85">
    <property type="entry name" value="GH03217P-RELATED"/>
    <property type="match status" value="1"/>
</dbReference>
<comment type="subcellular location">
    <subcellularLocation>
        <location evidence="3">Cytoplasm</location>
    </subcellularLocation>
    <subcellularLocation>
        <location evidence="2">Nucleus</location>
    </subcellularLocation>
</comment>
<organism evidence="14 15">
    <name type="scientific">Pythium insidiosum</name>
    <name type="common">Pythiosis disease agent</name>
    <dbReference type="NCBI Taxonomy" id="114742"/>
    <lineage>
        <taxon>Eukaryota</taxon>
        <taxon>Sar</taxon>
        <taxon>Stramenopiles</taxon>
        <taxon>Oomycota</taxon>
        <taxon>Peronosporomycetes</taxon>
        <taxon>Pythiales</taxon>
        <taxon>Pythiaceae</taxon>
        <taxon>Pythium</taxon>
    </lineage>
</organism>
<evidence type="ECO:0000256" key="1">
    <source>
        <dbReference type="ARBA" id="ARBA00001968"/>
    </source>
</evidence>
<feature type="domain" description="DDE Tnp4" evidence="13">
    <location>
        <begin position="189"/>
        <end position="346"/>
    </location>
</feature>
<accession>A0AAD5Q166</accession>